<proteinExistence type="predicted"/>
<name>A0A6M8FRA8_9GAMM</name>
<sequence>MAVQQLGPNTVSVNEIAWDGSGFGNAKANEFWSQLSSQLQKIAISELVAGNRPRSILRNDSRNIIVLSFSSPPNSLKSTTDLLRVHTEFKHGNYCYDGTACTYEDLESGDFLAFDTTVPVHDL</sequence>
<reference evidence="1" key="1">
    <citation type="submission" date="2020-07" db="EMBL/GenBank/DDBJ databases">
        <title>Nitrate ammonifying Pseudomonas campi sp. nov. isolated from German agricultural grassland.</title>
        <authorList>
            <person name="Timsy T."/>
            <person name="Ulrich A."/>
            <person name="Spanner T."/>
            <person name="Foesel B."/>
            <person name="Kolb S."/>
            <person name="Horn M.A."/>
            <person name="Behrendt U."/>
        </authorList>
    </citation>
    <scope>NUCLEOTIDE SEQUENCE</scope>
    <source>
        <strain evidence="1">S1-A32-2</strain>
    </source>
</reference>
<keyword evidence="2" id="KW-1185">Reference proteome</keyword>
<protein>
    <submittedName>
        <fullName evidence="1">Uncharacterized protein</fullName>
    </submittedName>
</protein>
<organism evidence="1 2">
    <name type="scientific">Aquipseudomonas campi</name>
    <dbReference type="NCBI Taxonomy" id="2731681"/>
    <lineage>
        <taxon>Bacteria</taxon>
        <taxon>Pseudomonadati</taxon>
        <taxon>Pseudomonadota</taxon>
        <taxon>Gammaproteobacteria</taxon>
        <taxon>Pseudomonadales</taxon>
        <taxon>Pseudomonadaceae</taxon>
        <taxon>Aquipseudomonas</taxon>
    </lineage>
</organism>
<evidence type="ECO:0000313" key="2">
    <source>
        <dbReference type="Proteomes" id="UP000501379"/>
    </source>
</evidence>
<dbReference type="EMBL" id="CP053697">
    <property type="protein sequence ID" value="QKE63298.1"/>
    <property type="molecule type" value="Genomic_DNA"/>
</dbReference>
<dbReference type="AlphaFoldDB" id="A0A6M8FRA8"/>
<accession>A0A6M8FRA8</accession>
<gene>
    <name evidence="1" type="ORF">HNE05_07960</name>
</gene>
<evidence type="ECO:0000313" key="1">
    <source>
        <dbReference type="EMBL" id="QKE63298.1"/>
    </source>
</evidence>
<dbReference type="KEGG" id="pcam:HNE05_07960"/>
<dbReference type="RefSeq" id="WP_173206599.1">
    <property type="nucleotide sequence ID" value="NZ_CP053697.2"/>
</dbReference>
<dbReference type="Proteomes" id="UP000501379">
    <property type="component" value="Chromosome"/>
</dbReference>